<organism evidence="6 7">
    <name type="scientific">Thermovibrio guaymasensis</name>
    <dbReference type="NCBI Taxonomy" id="240167"/>
    <lineage>
        <taxon>Bacteria</taxon>
        <taxon>Pseudomonadati</taxon>
        <taxon>Aquificota</taxon>
        <taxon>Aquificia</taxon>
        <taxon>Desulfurobacteriales</taxon>
        <taxon>Desulfurobacteriaceae</taxon>
        <taxon>Thermovibrio</taxon>
    </lineage>
</organism>
<evidence type="ECO:0000256" key="2">
    <source>
        <dbReference type="ARBA" id="ARBA00023002"/>
    </source>
</evidence>
<dbReference type="PANTHER" id="PTHR43491:SF2">
    <property type="entry name" value="UDP-N-ACETYL-D-MANNOSAMINE DEHYDROGENASE"/>
    <property type="match status" value="1"/>
</dbReference>
<proteinExistence type="inferred from homology"/>
<dbReference type="Pfam" id="PF03720">
    <property type="entry name" value="UDPG_MGDP_dh_C"/>
    <property type="match status" value="1"/>
</dbReference>
<gene>
    <name evidence="6" type="ORF">C7457_0358</name>
</gene>
<dbReference type="InterPro" id="IPR036291">
    <property type="entry name" value="NAD(P)-bd_dom_sf"/>
</dbReference>
<dbReference type="AlphaFoldDB" id="A0A420W877"/>
<dbReference type="GO" id="GO:0000271">
    <property type="term" value="P:polysaccharide biosynthetic process"/>
    <property type="evidence" value="ECO:0007669"/>
    <property type="project" value="InterPro"/>
</dbReference>
<name>A0A420W877_9BACT</name>
<dbReference type="SUPFAM" id="SSF52413">
    <property type="entry name" value="UDP-glucose/GDP-mannose dehydrogenase C-terminal domain"/>
    <property type="match status" value="1"/>
</dbReference>
<dbReference type="InterPro" id="IPR036220">
    <property type="entry name" value="UDP-Glc/GDP-Man_DH_C_sf"/>
</dbReference>
<dbReference type="SUPFAM" id="SSF51735">
    <property type="entry name" value="NAD(P)-binding Rossmann-fold domains"/>
    <property type="match status" value="1"/>
</dbReference>
<keyword evidence="3" id="KW-0520">NAD</keyword>
<dbReference type="EMBL" id="RBIE01000001">
    <property type="protein sequence ID" value="RKQ63485.1"/>
    <property type="molecule type" value="Genomic_DNA"/>
</dbReference>
<dbReference type="PIRSF" id="PIRSF000124">
    <property type="entry name" value="UDPglc_GDPman_dh"/>
    <property type="match status" value="1"/>
</dbReference>
<dbReference type="SMART" id="SM00984">
    <property type="entry name" value="UDPG_MGDP_dh_C"/>
    <property type="match status" value="1"/>
</dbReference>
<dbReference type="OrthoDB" id="9803238at2"/>
<dbReference type="RefSeq" id="WP_121169731.1">
    <property type="nucleotide sequence ID" value="NZ_RBIE01000001.1"/>
</dbReference>
<dbReference type="SUPFAM" id="SSF48179">
    <property type="entry name" value="6-phosphogluconate dehydrogenase C-terminal domain-like"/>
    <property type="match status" value="1"/>
</dbReference>
<dbReference type="InterPro" id="IPR014026">
    <property type="entry name" value="UDP-Glc/GDP-Man_DH_dimer"/>
</dbReference>
<evidence type="ECO:0000256" key="3">
    <source>
        <dbReference type="ARBA" id="ARBA00023027"/>
    </source>
</evidence>
<dbReference type="NCBIfam" id="TIGR03026">
    <property type="entry name" value="NDP-sugDHase"/>
    <property type="match status" value="1"/>
</dbReference>
<evidence type="ECO:0000256" key="4">
    <source>
        <dbReference type="PIRNR" id="PIRNR000124"/>
    </source>
</evidence>
<evidence type="ECO:0000313" key="7">
    <source>
        <dbReference type="Proteomes" id="UP000280881"/>
    </source>
</evidence>
<dbReference type="InterPro" id="IPR008927">
    <property type="entry name" value="6-PGluconate_DH-like_C_sf"/>
</dbReference>
<comment type="caution">
    <text evidence="6">The sequence shown here is derived from an EMBL/GenBank/DDBJ whole genome shotgun (WGS) entry which is preliminary data.</text>
</comment>
<dbReference type="Pfam" id="PF00984">
    <property type="entry name" value="UDPG_MGDP_dh"/>
    <property type="match status" value="1"/>
</dbReference>
<dbReference type="InterPro" id="IPR001732">
    <property type="entry name" value="UDP-Glc/GDP-Man_DH_N"/>
</dbReference>
<dbReference type="Proteomes" id="UP000280881">
    <property type="component" value="Unassembled WGS sequence"/>
</dbReference>
<reference evidence="6 7" key="1">
    <citation type="submission" date="2018-10" db="EMBL/GenBank/DDBJ databases">
        <title>Genomic Encyclopedia of Type Strains, Phase IV (KMG-IV): sequencing the most valuable type-strain genomes for metagenomic binning, comparative biology and taxonomic classification.</title>
        <authorList>
            <person name="Goeker M."/>
        </authorList>
    </citation>
    <scope>NUCLEOTIDE SEQUENCE [LARGE SCALE GENOMIC DNA]</scope>
    <source>
        <strain evidence="6 7">DSM 15521</strain>
    </source>
</reference>
<dbReference type="InterPro" id="IPR017476">
    <property type="entry name" value="UDP-Glc/GDP-Man"/>
</dbReference>
<protein>
    <submittedName>
        <fullName evidence="6">UDP-N-acetyl-D-galactosamine dehydrogenase</fullName>
    </submittedName>
</protein>
<keyword evidence="7" id="KW-1185">Reference proteome</keyword>
<comment type="similarity">
    <text evidence="1 4">Belongs to the UDP-glucose/GDP-mannose dehydrogenase family.</text>
</comment>
<dbReference type="InterPro" id="IPR014027">
    <property type="entry name" value="UDP-Glc/GDP-Man_DH_C"/>
</dbReference>
<dbReference type="InterPro" id="IPR028359">
    <property type="entry name" value="UDP_ManNAc/GlcNAc_DH"/>
</dbReference>
<dbReference type="GO" id="GO:0016628">
    <property type="term" value="F:oxidoreductase activity, acting on the CH-CH group of donors, NAD or NADP as acceptor"/>
    <property type="evidence" value="ECO:0007669"/>
    <property type="project" value="InterPro"/>
</dbReference>
<keyword evidence="2" id="KW-0560">Oxidoreductase</keyword>
<dbReference type="Gene3D" id="3.40.50.720">
    <property type="entry name" value="NAD(P)-binding Rossmann-like Domain"/>
    <property type="match status" value="2"/>
</dbReference>
<evidence type="ECO:0000313" key="6">
    <source>
        <dbReference type="EMBL" id="RKQ63485.1"/>
    </source>
</evidence>
<evidence type="ECO:0000259" key="5">
    <source>
        <dbReference type="SMART" id="SM00984"/>
    </source>
</evidence>
<feature type="domain" description="UDP-glucose/GDP-mannose dehydrogenase C-terminal" evidence="5">
    <location>
        <begin position="326"/>
        <end position="427"/>
    </location>
</feature>
<dbReference type="GO" id="GO:0051287">
    <property type="term" value="F:NAD binding"/>
    <property type="evidence" value="ECO:0007669"/>
    <property type="project" value="InterPro"/>
</dbReference>
<dbReference type="PIRSF" id="PIRSF500136">
    <property type="entry name" value="UDP_ManNAc_DH"/>
    <property type="match status" value="1"/>
</dbReference>
<evidence type="ECO:0000256" key="1">
    <source>
        <dbReference type="ARBA" id="ARBA00006601"/>
    </source>
</evidence>
<accession>A0A420W877</accession>
<sequence>MRRDFPEFKDFKEGKEKIGVVGLGYVGLPLAVALSKAFKVVGFDIDEGRVRELKEGYDRTGEVEGERIKSSGIEFTSSPESLKECRLIVVTVPTPIDKHKIPDLRPLKSATRTVGRNMSKGTVVVYESTVYPGVTEEICVPILEEESGLKYLEDFKVGYSPERVNPGDKNHTVEKIVKVVSGCDSETTGLLARIYGEVIEAGIHRAPNIKTAEAAKVIENTQRDLNIALINELALIFHRLGIDTRDVLEAASTKWNFLKFEPGLVGGHCIGVDPYYLTFKAQEIGYHPEVILAGRRINDYMGKFVAESTVKLMIKEGKQILNSKVLIMGITFKENIKDIRNSRVIDIYRELESFGVKPYIYDPHADHEEVKREYGIEMIKNPEEMAPYDAVVVAVKHREFLNLKPDFFKGISVSKPIVVDVKGIYDRNAFKDVVLWRL</sequence>
<dbReference type="GO" id="GO:0016616">
    <property type="term" value="F:oxidoreductase activity, acting on the CH-OH group of donors, NAD or NADP as acceptor"/>
    <property type="evidence" value="ECO:0007669"/>
    <property type="project" value="InterPro"/>
</dbReference>
<dbReference type="Pfam" id="PF03721">
    <property type="entry name" value="UDPG_MGDP_dh_N"/>
    <property type="match status" value="1"/>
</dbReference>
<dbReference type="PANTHER" id="PTHR43491">
    <property type="entry name" value="UDP-N-ACETYL-D-MANNOSAMINE DEHYDROGENASE"/>
    <property type="match status" value="1"/>
</dbReference>